<organism evidence="3 4">
    <name type="scientific">Dacryopinax primogenitus (strain DJM 731)</name>
    <name type="common">Brown rot fungus</name>
    <dbReference type="NCBI Taxonomy" id="1858805"/>
    <lineage>
        <taxon>Eukaryota</taxon>
        <taxon>Fungi</taxon>
        <taxon>Dikarya</taxon>
        <taxon>Basidiomycota</taxon>
        <taxon>Agaricomycotina</taxon>
        <taxon>Dacrymycetes</taxon>
        <taxon>Dacrymycetales</taxon>
        <taxon>Dacrymycetaceae</taxon>
        <taxon>Dacryopinax</taxon>
    </lineage>
</organism>
<evidence type="ECO:0000256" key="2">
    <source>
        <dbReference type="SAM" id="Phobius"/>
    </source>
</evidence>
<sequence length="143" mass="15939">MPLFLPPGTSASYQYTPPPLSKPPSSHSYTAPPFSPSPLRYTSLPSPSSSPILQPPSACRTDQPSYPSRRRKRPWKDPYASPWARAWLRLEVDWGLSMMQPWEKGLSVGVIILVLCLLGLAMYELPASVVFVVGRLRYFAAGY</sequence>
<dbReference type="HOGENOM" id="CLU_1806105_0_0_1"/>
<proteinExistence type="predicted"/>
<feature type="transmembrane region" description="Helical" evidence="2">
    <location>
        <begin position="105"/>
        <end position="123"/>
    </location>
</feature>
<reference evidence="3 4" key="1">
    <citation type="journal article" date="2012" name="Science">
        <title>The Paleozoic origin of enzymatic lignin decomposition reconstructed from 31 fungal genomes.</title>
        <authorList>
            <person name="Floudas D."/>
            <person name="Binder M."/>
            <person name="Riley R."/>
            <person name="Barry K."/>
            <person name="Blanchette R.A."/>
            <person name="Henrissat B."/>
            <person name="Martinez A.T."/>
            <person name="Otillar R."/>
            <person name="Spatafora J.W."/>
            <person name="Yadav J.S."/>
            <person name="Aerts A."/>
            <person name="Benoit I."/>
            <person name="Boyd A."/>
            <person name="Carlson A."/>
            <person name="Copeland A."/>
            <person name="Coutinho P.M."/>
            <person name="de Vries R.P."/>
            <person name="Ferreira P."/>
            <person name="Findley K."/>
            <person name="Foster B."/>
            <person name="Gaskell J."/>
            <person name="Glotzer D."/>
            <person name="Gorecki P."/>
            <person name="Heitman J."/>
            <person name="Hesse C."/>
            <person name="Hori C."/>
            <person name="Igarashi K."/>
            <person name="Jurgens J.A."/>
            <person name="Kallen N."/>
            <person name="Kersten P."/>
            <person name="Kohler A."/>
            <person name="Kuees U."/>
            <person name="Kumar T.K.A."/>
            <person name="Kuo A."/>
            <person name="LaButti K."/>
            <person name="Larrondo L.F."/>
            <person name="Lindquist E."/>
            <person name="Ling A."/>
            <person name="Lombard V."/>
            <person name="Lucas S."/>
            <person name="Lundell T."/>
            <person name="Martin R."/>
            <person name="McLaughlin D.J."/>
            <person name="Morgenstern I."/>
            <person name="Morin E."/>
            <person name="Murat C."/>
            <person name="Nagy L.G."/>
            <person name="Nolan M."/>
            <person name="Ohm R.A."/>
            <person name="Patyshakuliyeva A."/>
            <person name="Rokas A."/>
            <person name="Ruiz-Duenas F.J."/>
            <person name="Sabat G."/>
            <person name="Salamov A."/>
            <person name="Samejima M."/>
            <person name="Schmutz J."/>
            <person name="Slot J.C."/>
            <person name="St John F."/>
            <person name="Stenlid J."/>
            <person name="Sun H."/>
            <person name="Sun S."/>
            <person name="Syed K."/>
            <person name="Tsang A."/>
            <person name="Wiebenga A."/>
            <person name="Young D."/>
            <person name="Pisabarro A."/>
            <person name="Eastwood D.C."/>
            <person name="Martin F."/>
            <person name="Cullen D."/>
            <person name="Grigoriev I.V."/>
            <person name="Hibbett D.S."/>
        </authorList>
    </citation>
    <scope>NUCLEOTIDE SEQUENCE [LARGE SCALE GENOMIC DNA]</scope>
    <source>
        <strain evidence="3 4">DJM-731 SS1</strain>
    </source>
</reference>
<dbReference type="OrthoDB" id="202672at2759"/>
<dbReference type="AlphaFoldDB" id="M5GCV6"/>
<keyword evidence="2" id="KW-0472">Membrane</keyword>
<dbReference type="GeneID" id="63683109"/>
<accession>M5GCV6</accession>
<dbReference type="RefSeq" id="XP_040630976.1">
    <property type="nucleotide sequence ID" value="XM_040768047.1"/>
</dbReference>
<keyword evidence="4" id="KW-1185">Reference proteome</keyword>
<name>M5GCV6_DACPD</name>
<feature type="region of interest" description="Disordered" evidence="1">
    <location>
        <begin position="1"/>
        <end position="77"/>
    </location>
</feature>
<protein>
    <submittedName>
        <fullName evidence="3">Uncharacterized protein</fullName>
    </submittedName>
</protein>
<feature type="compositionally biased region" description="Low complexity" evidence="1">
    <location>
        <begin position="37"/>
        <end position="57"/>
    </location>
</feature>
<keyword evidence="2" id="KW-0812">Transmembrane</keyword>
<gene>
    <name evidence="3" type="ORF">DACRYDRAFT_105148</name>
</gene>
<evidence type="ECO:0000256" key="1">
    <source>
        <dbReference type="SAM" id="MobiDB-lite"/>
    </source>
</evidence>
<keyword evidence="2" id="KW-1133">Transmembrane helix</keyword>
<dbReference type="EMBL" id="JH795858">
    <property type="protein sequence ID" value="EJU04082.1"/>
    <property type="molecule type" value="Genomic_DNA"/>
</dbReference>
<evidence type="ECO:0000313" key="3">
    <source>
        <dbReference type="EMBL" id="EJU04082.1"/>
    </source>
</evidence>
<dbReference type="Proteomes" id="UP000030653">
    <property type="component" value="Unassembled WGS sequence"/>
</dbReference>
<evidence type="ECO:0000313" key="4">
    <source>
        <dbReference type="Proteomes" id="UP000030653"/>
    </source>
</evidence>